<organism evidence="2 4">
    <name type="scientific">Alkalihalobacillus alcalophilus ATCC 27647 = CGMCC 1.3604</name>
    <dbReference type="NCBI Taxonomy" id="1218173"/>
    <lineage>
        <taxon>Bacteria</taxon>
        <taxon>Bacillati</taxon>
        <taxon>Bacillota</taxon>
        <taxon>Bacilli</taxon>
        <taxon>Bacillales</taxon>
        <taxon>Bacillaceae</taxon>
        <taxon>Alkalihalobacillus</taxon>
    </lineage>
</organism>
<reference evidence="2 4" key="1">
    <citation type="journal article" date="2014" name="Genome Announc.">
        <title>Draft Genome Sequence of Bacillus alcalophilus AV1934, a Classic Alkaliphile Isolated from Human Feces in 1934.</title>
        <authorList>
            <person name="Attie O."/>
            <person name="Jayaprakash A."/>
            <person name="Shah H."/>
            <person name="Paulsen I.T."/>
            <person name="Morino M."/>
            <person name="Takahashi Y."/>
            <person name="Narumi I."/>
            <person name="Sachidanandam R."/>
            <person name="Satoh K."/>
            <person name="Ito M."/>
            <person name="Krulwich T.A."/>
        </authorList>
    </citation>
    <scope>NUCLEOTIDE SEQUENCE [LARGE SCALE GENOMIC DNA]</scope>
    <source>
        <strain evidence="2 4">AV1934</strain>
    </source>
</reference>
<comment type="caution">
    <text evidence="2">The sequence shown here is derived from an EMBL/GenBank/DDBJ whole genome shotgun (WGS) entry which is preliminary data.</text>
</comment>
<name>A0A094YX65_ALKAL</name>
<keyword evidence="1" id="KW-0472">Membrane</keyword>
<evidence type="ECO:0000256" key="1">
    <source>
        <dbReference type="SAM" id="Phobius"/>
    </source>
</evidence>
<proteinExistence type="predicted"/>
<dbReference type="EMBL" id="JALP01000248">
    <property type="protein sequence ID" value="THG89305.1"/>
    <property type="molecule type" value="Genomic_DNA"/>
</dbReference>
<evidence type="ECO:0000313" key="5">
    <source>
        <dbReference type="Proteomes" id="UP000297014"/>
    </source>
</evidence>
<evidence type="ECO:0000313" key="3">
    <source>
        <dbReference type="EMBL" id="THG89305.1"/>
    </source>
</evidence>
<gene>
    <name evidence="3" type="ORF">AJ85_18585</name>
    <name evidence="2" type="ORF">BALCAV_0206245</name>
</gene>
<reference evidence="3 5" key="2">
    <citation type="submission" date="2014-01" db="EMBL/GenBank/DDBJ databases">
        <title>Draft genome sequencing of Bacillus alcalophilus CGMCC 1.3604.</title>
        <authorList>
            <person name="Yang J."/>
            <person name="Diao L."/>
            <person name="Yang S."/>
        </authorList>
    </citation>
    <scope>NUCLEOTIDE SEQUENCE [LARGE SCALE GENOMIC DNA]</scope>
    <source>
        <strain evidence="3 5">CGMCC 1.3604</strain>
    </source>
</reference>
<keyword evidence="1" id="KW-0812">Transmembrane</keyword>
<dbReference type="Proteomes" id="UP000002754">
    <property type="component" value="Unassembled WGS sequence"/>
</dbReference>
<keyword evidence="1" id="KW-1133">Transmembrane helix</keyword>
<evidence type="ECO:0000313" key="4">
    <source>
        <dbReference type="Proteomes" id="UP000002754"/>
    </source>
</evidence>
<dbReference type="EMBL" id="ALPT02000015">
    <property type="protein sequence ID" value="KGA98122.1"/>
    <property type="molecule type" value="Genomic_DNA"/>
</dbReference>
<protein>
    <submittedName>
        <fullName evidence="2">Uncharacterized protein</fullName>
    </submittedName>
</protein>
<dbReference type="Proteomes" id="UP000297014">
    <property type="component" value="Unassembled WGS sequence"/>
</dbReference>
<sequence>MKMCMNPRAIWNYVNLLKCKNAQVKAIKSAKMLKCYLWFSLHMTTVFKKLVLIFITYKKIESYKRCKR</sequence>
<accession>A0A094YX65</accession>
<dbReference type="AlphaFoldDB" id="A0A094YX65"/>
<feature type="transmembrane region" description="Helical" evidence="1">
    <location>
        <begin position="35"/>
        <end position="57"/>
    </location>
</feature>
<keyword evidence="4" id="KW-1185">Reference proteome</keyword>
<evidence type="ECO:0000313" key="2">
    <source>
        <dbReference type="EMBL" id="KGA98122.1"/>
    </source>
</evidence>